<dbReference type="RefSeq" id="WP_131535216.1">
    <property type="nucleotide sequence ID" value="NZ_JBEHFA010000020.1"/>
</dbReference>
<comment type="caution">
    <text evidence="1">The sequence shown here is derived from an EMBL/GenBank/DDBJ whole genome shotgun (WGS) entry which is preliminary data.</text>
</comment>
<evidence type="ECO:0000313" key="1">
    <source>
        <dbReference type="EMBL" id="RYC38915.1"/>
    </source>
</evidence>
<sequence>MQTAKSTELSQESAVSTLNPEQFQQLATVLTIALEPMLRASIADVMTVAEFSKVSGVSDSLVRKWLDDGTLIRAAAGKGHADKSRVLINVLAWRERLRQQAVNCRYIKSKA</sequence>
<name>A0A9X8JF04_9GAMM</name>
<protein>
    <submittedName>
        <fullName evidence="1">Cro/Cl family transcriptional regulator</fullName>
    </submittedName>
</protein>
<keyword evidence="2" id="KW-1185">Reference proteome</keyword>
<proteinExistence type="predicted"/>
<evidence type="ECO:0000313" key="2">
    <source>
        <dbReference type="Proteomes" id="UP001138460"/>
    </source>
</evidence>
<accession>A0A9X8JF04</accession>
<dbReference type="Proteomes" id="UP001138460">
    <property type="component" value="Unassembled WGS sequence"/>
</dbReference>
<gene>
    <name evidence="1" type="ORF">CLR69_21935</name>
</gene>
<dbReference type="EMBL" id="NWTM01000006">
    <property type="protein sequence ID" value="RYC38915.1"/>
    <property type="molecule type" value="Genomic_DNA"/>
</dbReference>
<organism evidence="1 2">
    <name type="scientific">Pectobacterium zantedeschiae</name>
    <dbReference type="NCBI Taxonomy" id="2034769"/>
    <lineage>
        <taxon>Bacteria</taxon>
        <taxon>Pseudomonadati</taxon>
        <taxon>Pseudomonadota</taxon>
        <taxon>Gammaproteobacteria</taxon>
        <taxon>Enterobacterales</taxon>
        <taxon>Pectobacteriaceae</taxon>
        <taxon>Pectobacterium</taxon>
    </lineage>
</organism>
<dbReference type="AlphaFoldDB" id="A0A9X8JF04"/>
<reference evidence="1 2" key="1">
    <citation type="journal article" date="2018" name="Syst. Appl. Microbiol.">
        <title>Pectobacterium zantedeschiae sp. nov. a new species of a soft rot pathogen isolated from Calla lily (Zantedeschia spp.).</title>
        <authorList>
            <person name="Waleron M."/>
            <person name="Misztak A."/>
            <person name="Waleron M."/>
            <person name="Franczuk M."/>
            <person name="Jonca J."/>
            <person name="Wielgomas B."/>
            <person name="Mikicinski A."/>
            <person name="Popovic T."/>
            <person name="Waleron K."/>
        </authorList>
    </citation>
    <scope>NUCLEOTIDE SEQUENCE [LARGE SCALE GENOMIC DNA]</scope>
    <source>
        <strain evidence="1 2">9M</strain>
    </source>
</reference>
<dbReference type="OrthoDB" id="6628953at2"/>